<accession>A0A162ZT70</accession>
<comment type="caution">
    <text evidence="1">The sequence shown here is derived from an EMBL/GenBank/DDBJ whole genome shotgun (WGS) entry which is preliminary data.</text>
</comment>
<protein>
    <submittedName>
        <fullName evidence="1">Uncharacterized protein</fullName>
    </submittedName>
</protein>
<evidence type="ECO:0000313" key="1">
    <source>
        <dbReference type="EMBL" id="KZM20791.1"/>
    </source>
</evidence>
<evidence type="ECO:0000313" key="2">
    <source>
        <dbReference type="Proteomes" id="UP000076837"/>
    </source>
</evidence>
<dbReference type="AlphaFoldDB" id="A0A162ZT70"/>
<reference evidence="1 2" key="1">
    <citation type="journal article" date="2016" name="Sci. Rep.">
        <title>Draft genome sequencing and secretome analysis of fungal phytopathogen Ascochyta rabiei provides insight into the necrotrophic effector repertoire.</title>
        <authorList>
            <person name="Verma S."/>
            <person name="Gazara R.K."/>
            <person name="Nizam S."/>
            <person name="Parween S."/>
            <person name="Chattopadhyay D."/>
            <person name="Verma P.K."/>
        </authorList>
    </citation>
    <scope>NUCLEOTIDE SEQUENCE [LARGE SCALE GENOMIC DNA]</scope>
    <source>
        <strain evidence="1 2">ArDII</strain>
    </source>
</reference>
<organism evidence="1 2">
    <name type="scientific">Didymella rabiei</name>
    <name type="common">Chickpea ascochyta blight fungus</name>
    <name type="synonym">Mycosphaerella rabiei</name>
    <dbReference type="NCBI Taxonomy" id="5454"/>
    <lineage>
        <taxon>Eukaryota</taxon>
        <taxon>Fungi</taxon>
        <taxon>Dikarya</taxon>
        <taxon>Ascomycota</taxon>
        <taxon>Pezizomycotina</taxon>
        <taxon>Dothideomycetes</taxon>
        <taxon>Pleosporomycetidae</taxon>
        <taxon>Pleosporales</taxon>
        <taxon>Pleosporineae</taxon>
        <taxon>Didymellaceae</taxon>
        <taxon>Ascochyta</taxon>
    </lineage>
</organism>
<name>A0A162ZT70_DIDRA</name>
<sequence>MVAFTYLPLAITALLLMGRGIAAAPSIANELSQQTACGSVNGPCDENGCAGFNDPAGGSSGVCSAGQWAGCHCQSVCGSSPGPCNENGCEGQFNLGTGIGQCQAGKYRGWLCK</sequence>
<dbReference type="EMBL" id="JYNV01000269">
    <property type="protein sequence ID" value="KZM20791.1"/>
    <property type="molecule type" value="Genomic_DNA"/>
</dbReference>
<gene>
    <name evidence="1" type="ORF">ST47_g8061</name>
</gene>
<proteinExistence type="predicted"/>
<dbReference type="OrthoDB" id="2956254at2759"/>
<keyword evidence="2" id="KW-1185">Reference proteome</keyword>
<dbReference type="Proteomes" id="UP000076837">
    <property type="component" value="Unassembled WGS sequence"/>
</dbReference>